<dbReference type="InterPro" id="IPR003313">
    <property type="entry name" value="AraC-bd"/>
</dbReference>
<dbReference type="SUPFAM" id="SSF51182">
    <property type="entry name" value="RmlC-like cupins"/>
    <property type="match status" value="1"/>
</dbReference>
<keyword evidence="8" id="KW-1185">Reference proteome</keyword>
<dbReference type="GO" id="GO:0043565">
    <property type="term" value="F:sequence-specific DNA binding"/>
    <property type="evidence" value="ECO:0007669"/>
    <property type="project" value="InterPro"/>
</dbReference>
<dbReference type="Proteomes" id="UP000001225">
    <property type="component" value="Chromosome"/>
</dbReference>
<name>A9ILC9_BORPD</name>
<dbReference type="PANTHER" id="PTHR11019">
    <property type="entry name" value="HTH-TYPE TRANSCRIPTIONAL REGULATOR NIMR"/>
    <property type="match status" value="1"/>
</dbReference>
<proteinExistence type="predicted"/>
<dbReference type="InterPro" id="IPR014710">
    <property type="entry name" value="RmlC-like_jellyroll"/>
</dbReference>
<evidence type="ECO:0000256" key="5">
    <source>
        <dbReference type="ARBA" id="ARBA00023163"/>
    </source>
</evidence>
<dbReference type="STRING" id="94624.Bpet2226"/>
<protein>
    <submittedName>
        <fullName evidence="7">Transcriptional regulator, AraC family</fullName>
    </submittedName>
</protein>
<evidence type="ECO:0000256" key="2">
    <source>
        <dbReference type="ARBA" id="ARBA00023015"/>
    </source>
</evidence>
<keyword evidence="3" id="KW-0238">DNA-binding</keyword>
<dbReference type="InterPro" id="IPR018060">
    <property type="entry name" value="HTH_AraC"/>
</dbReference>
<organism evidence="7 8">
    <name type="scientific">Bordetella petrii (strain ATCC BAA-461 / DSM 12804 / CCUG 43448 / CIP 107267 / Se-1111R)</name>
    <dbReference type="NCBI Taxonomy" id="340100"/>
    <lineage>
        <taxon>Bacteria</taxon>
        <taxon>Pseudomonadati</taxon>
        <taxon>Pseudomonadota</taxon>
        <taxon>Betaproteobacteria</taxon>
        <taxon>Burkholderiales</taxon>
        <taxon>Alcaligenaceae</taxon>
        <taxon>Bordetella</taxon>
    </lineage>
</organism>
<dbReference type="Pfam" id="PF12833">
    <property type="entry name" value="HTH_18"/>
    <property type="match status" value="1"/>
</dbReference>
<dbReference type="InterPro" id="IPR011051">
    <property type="entry name" value="RmlC_Cupin_sf"/>
</dbReference>
<dbReference type="PRINTS" id="PR00032">
    <property type="entry name" value="HTHARAC"/>
</dbReference>
<dbReference type="KEGG" id="bpt:Bpet2226"/>
<evidence type="ECO:0000256" key="4">
    <source>
        <dbReference type="ARBA" id="ARBA00023159"/>
    </source>
</evidence>
<dbReference type="FunFam" id="1.10.10.60:FF:000132">
    <property type="entry name" value="AraC family transcriptional regulator"/>
    <property type="match status" value="1"/>
</dbReference>
<evidence type="ECO:0000313" key="7">
    <source>
        <dbReference type="EMBL" id="CAP42569.1"/>
    </source>
</evidence>
<dbReference type="EMBL" id="AM902716">
    <property type="protein sequence ID" value="CAP42569.1"/>
    <property type="molecule type" value="Genomic_DNA"/>
</dbReference>
<keyword evidence="2" id="KW-0805">Transcription regulation</keyword>
<gene>
    <name evidence="7" type="ordered locus">Bpet2226</name>
</gene>
<dbReference type="eggNOG" id="COG2207">
    <property type="taxonomic scope" value="Bacteria"/>
</dbReference>
<dbReference type="PANTHER" id="PTHR11019:SF199">
    <property type="entry name" value="HTH-TYPE TRANSCRIPTIONAL REGULATOR NIMR"/>
    <property type="match status" value="1"/>
</dbReference>
<accession>A9ILC9</accession>
<keyword evidence="4" id="KW-0010">Activator</keyword>
<dbReference type="InterPro" id="IPR018062">
    <property type="entry name" value="HTH_AraC-typ_CS"/>
</dbReference>
<dbReference type="SUPFAM" id="SSF46689">
    <property type="entry name" value="Homeodomain-like"/>
    <property type="match status" value="1"/>
</dbReference>
<dbReference type="Gene3D" id="2.60.120.10">
    <property type="entry name" value="Jelly Rolls"/>
    <property type="match status" value="1"/>
</dbReference>
<dbReference type="Gene3D" id="1.10.10.60">
    <property type="entry name" value="Homeodomain-like"/>
    <property type="match status" value="1"/>
</dbReference>
<feature type="domain" description="HTH araC/xylS-type" evidence="6">
    <location>
        <begin position="207"/>
        <end position="307"/>
    </location>
</feature>
<dbReference type="PROSITE" id="PS00041">
    <property type="entry name" value="HTH_ARAC_FAMILY_1"/>
    <property type="match status" value="1"/>
</dbReference>
<dbReference type="Pfam" id="PF02311">
    <property type="entry name" value="AraC_binding"/>
    <property type="match status" value="1"/>
</dbReference>
<dbReference type="eggNOG" id="COG1917">
    <property type="taxonomic scope" value="Bacteria"/>
</dbReference>
<sequence>MRASEGRAGGQPPLLTARPLPQIVFENAIHLYLLPLTQLRQPMSRTRHPMPEQAPPAAVDPVPLLTPFQVAQARQNRGIAVPAHRHDKGMLLAVREGVSVVRSDGEVLTMTPGRLGWMPPGMLHEAHWFGDARGLFLYVRADACDSLPAQACAWASGPLVEALLQRLAGIPPDEQNLAHTLRLFEVLVAELRILPQASLPLPMPRDHRLHELATTLLDRPDDARGIEAWARRVNMSSRTLMRRFRAETGITLGRWRQQARLLRSLEWLAAGKPVTEAALAVGYESISAFISSFRNAYGVTPSQYFARH</sequence>
<dbReference type="SMART" id="SM00342">
    <property type="entry name" value="HTH_ARAC"/>
    <property type="match status" value="1"/>
</dbReference>
<dbReference type="AlphaFoldDB" id="A9ILC9"/>
<dbReference type="GO" id="GO:0003700">
    <property type="term" value="F:DNA-binding transcription factor activity"/>
    <property type="evidence" value="ECO:0007669"/>
    <property type="project" value="InterPro"/>
</dbReference>
<keyword evidence="1" id="KW-0678">Repressor</keyword>
<keyword evidence="5" id="KW-0804">Transcription</keyword>
<dbReference type="InterPro" id="IPR009057">
    <property type="entry name" value="Homeodomain-like_sf"/>
</dbReference>
<dbReference type="PROSITE" id="PS01124">
    <property type="entry name" value="HTH_ARAC_FAMILY_2"/>
    <property type="match status" value="1"/>
</dbReference>
<evidence type="ECO:0000259" key="6">
    <source>
        <dbReference type="PROSITE" id="PS01124"/>
    </source>
</evidence>
<evidence type="ECO:0000256" key="3">
    <source>
        <dbReference type="ARBA" id="ARBA00023125"/>
    </source>
</evidence>
<reference evidence="7 8" key="1">
    <citation type="journal article" date="2008" name="BMC Genomics">
        <title>The missing link: Bordetella petrii is endowed with both the metabolic versatility of environmental bacteria and virulence traits of pathogenic Bordetellae.</title>
        <authorList>
            <person name="Gross R."/>
            <person name="Guzman C.A."/>
            <person name="Sebaihia M."/>
            <person name="Martins Dos Santos V.A."/>
            <person name="Pieper D.H."/>
            <person name="Koebnik R."/>
            <person name="Lechner M."/>
            <person name="Bartels D."/>
            <person name="Buhrmester J."/>
            <person name="Choudhuri J.V."/>
            <person name="Ebensen T."/>
            <person name="Gaigalat L."/>
            <person name="Herrmann S."/>
            <person name="Khachane A.N."/>
            <person name="Larisch C."/>
            <person name="Link S."/>
            <person name="Linke B."/>
            <person name="Meyer F."/>
            <person name="Mormann S."/>
            <person name="Nakunst D."/>
            <person name="Rueckert C."/>
            <person name="Schneiker-Bekel S."/>
            <person name="Schulze K."/>
            <person name="Vorhoelter F.J."/>
            <person name="Yevsa T."/>
            <person name="Engle J.T."/>
            <person name="Goldman W.E."/>
            <person name="Puehler A."/>
            <person name="Goebel U.B."/>
            <person name="Goesmann A."/>
            <person name="Bloecker H."/>
            <person name="Kaiser O."/>
            <person name="Martinez-Arias R."/>
        </authorList>
    </citation>
    <scope>NUCLEOTIDE SEQUENCE [LARGE SCALE GENOMIC DNA]</scope>
    <source>
        <strain evidence="8">ATCC BAA-461 / DSM 12804 / CCUG 43448 / CIP 107267 / Se-1111R</strain>
    </source>
</reference>
<dbReference type="InterPro" id="IPR020449">
    <property type="entry name" value="Tscrpt_reg_AraC-type_HTH"/>
</dbReference>
<evidence type="ECO:0000313" key="8">
    <source>
        <dbReference type="Proteomes" id="UP000001225"/>
    </source>
</evidence>
<evidence type="ECO:0000256" key="1">
    <source>
        <dbReference type="ARBA" id="ARBA00022491"/>
    </source>
</evidence>